<reference evidence="3" key="1">
    <citation type="journal article" date="2019" name="Int. J. Syst. Evol. Microbiol.">
        <title>The Global Catalogue of Microorganisms (GCM) 10K type strain sequencing project: providing services to taxonomists for standard genome sequencing and annotation.</title>
        <authorList>
            <consortium name="The Broad Institute Genomics Platform"/>
            <consortium name="The Broad Institute Genome Sequencing Center for Infectious Disease"/>
            <person name="Wu L."/>
            <person name="Ma J."/>
        </authorList>
    </citation>
    <scope>NUCLEOTIDE SEQUENCE [LARGE SCALE GENOMIC DNA]</scope>
    <source>
        <strain evidence="3">JCM 3296</strain>
    </source>
</reference>
<protein>
    <submittedName>
        <fullName evidence="2">Uncharacterized protein</fullName>
    </submittedName>
</protein>
<dbReference type="Proteomes" id="UP000649573">
    <property type="component" value="Unassembled WGS sequence"/>
</dbReference>
<feature type="transmembrane region" description="Helical" evidence="1">
    <location>
        <begin position="45"/>
        <end position="65"/>
    </location>
</feature>
<feature type="transmembrane region" description="Helical" evidence="1">
    <location>
        <begin position="77"/>
        <end position="97"/>
    </location>
</feature>
<keyword evidence="1" id="KW-1133">Transmembrane helix</keyword>
<keyword evidence="1" id="KW-0812">Transmembrane</keyword>
<feature type="transmembrane region" description="Helical" evidence="1">
    <location>
        <begin position="9"/>
        <end position="33"/>
    </location>
</feature>
<comment type="caution">
    <text evidence="2">The sequence shown here is derived from an EMBL/GenBank/DDBJ whole genome shotgun (WGS) entry which is preliminary data.</text>
</comment>
<keyword evidence="1" id="KW-0472">Membrane</keyword>
<evidence type="ECO:0000313" key="3">
    <source>
        <dbReference type="Proteomes" id="UP000649573"/>
    </source>
</evidence>
<organism evidence="2 3">
    <name type="scientific">Lentzea flava</name>
    <dbReference type="NCBI Taxonomy" id="103732"/>
    <lineage>
        <taxon>Bacteria</taxon>
        <taxon>Bacillati</taxon>
        <taxon>Actinomycetota</taxon>
        <taxon>Actinomycetes</taxon>
        <taxon>Pseudonocardiales</taxon>
        <taxon>Pseudonocardiaceae</taxon>
        <taxon>Lentzea</taxon>
    </lineage>
</organism>
<name>A0ABQ2VA25_9PSEU</name>
<accession>A0ABQ2VA25</accession>
<sequence>MASVPGMRIALALAGMLVMFVVAVGVLFLGVLGFTPVNACSGACYAPFMMATVGTVVIGLSAAFATWFRALREPRAYWPWVGAALMVGLYLVSLSVAEKVL</sequence>
<proteinExistence type="predicted"/>
<dbReference type="EMBL" id="BMRE01000060">
    <property type="protein sequence ID" value="GGU76407.1"/>
    <property type="molecule type" value="Genomic_DNA"/>
</dbReference>
<keyword evidence="3" id="KW-1185">Reference proteome</keyword>
<evidence type="ECO:0000313" key="2">
    <source>
        <dbReference type="EMBL" id="GGU76407.1"/>
    </source>
</evidence>
<gene>
    <name evidence="2" type="ORF">GCM10010178_79610</name>
</gene>
<evidence type="ECO:0000256" key="1">
    <source>
        <dbReference type="SAM" id="Phobius"/>
    </source>
</evidence>